<keyword evidence="2" id="KW-1185">Reference proteome</keyword>
<gene>
    <name evidence="1" type="ORF">Dsi01nite_109350</name>
</gene>
<evidence type="ECO:0000313" key="2">
    <source>
        <dbReference type="Proteomes" id="UP000660611"/>
    </source>
</evidence>
<proteinExistence type="predicted"/>
<dbReference type="AlphaFoldDB" id="A0A919PYV8"/>
<accession>A0A919PYV8</accession>
<sequence>MHMAILEIRVLTAAAHNNQSAESLDQRRERANEIANICHDLTPWLDPHRRNNLADGLRDQWRSAGTRQRRWLQTRFDQLGYDHRWLTELTPETAPSPAPNVR</sequence>
<dbReference type="Proteomes" id="UP000660611">
    <property type="component" value="Unassembled WGS sequence"/>
</dbReference>
<evidence type="ECO:0000313" key="1">
    <source>
        <dbReference type="EMBL" id="GIG52894.1"/>
    </source>
</evidence>
<organism evidence="1 2">
    <name type="scientific">Dactylosporangium siamense</name>
    <dbReference type="NCBI Taxonomy" id="685454"/>
    <lineage>
        <taxon>Bacteria</taxon>
        <taxon>Bacillati</taxon>
        <taxon>Actinomycetota</taxon>
        <taxon>Actinomycetes</taxon>
        <taxon>Micromonosporales</taxon>
        <taxon>Micromonosporaceae</taxon>
        <taxon>Dactylosporangium</taxon>
    </lineage>
</organism>
<dbReference type="EMBL" id="BONQ01000196">
    <property type="protein sequence ID" value="GIG52894.1"/>
    <property type="molecule type" value="Genomic_DNA"/>
</dbReference>
<comment type="caution">
    <text evidence="1">The sequence shown here is derived from an EMBL/GenBank/DDBJ whole genome shotgun (WGS) entry which is preliminary data.</text>
</comment>
<name>A0A919PYV8_9ACTN</name>
<reference evidence="1" key="1">
    <citation type="submission" date="2021-01" db="EMBL/GenBank/DDBJ databases">
        <title>Whole genome shotgun sequence of Dactylosporangium siamense NBRC 106093.</title>
        <authorList>
            <person name="Komaki H."/>
            <person name="Tamura T."/>
        </authorList>
    </citation>
    <scope>NUCLEOTIDE SEQUENCE</scope>
    <source>
        <strain evidence="1">NBRC 106093</strain>
    </source>
</reference>
<protein>
    <submittedName>
        <fullName evidence="1">Uncharacterized protein</fullName>
    </submittedName>
</protein>